<dbReference type="AlphaFoldDB" id="A0A1I3U9I7"/>
<organism evidence="1 2">
    <name type="scientific">Halobacillus dabanensis</name>
    <dbReference type="NCBI Taxonomy" id="240302"/>
    <lineage>
        <taxon>Bacteria</taxon>
        <taxon>Bacillati</taxon>
        <taxon>Bacillota</taxon>
        <taxon>Bacilli</taxon>
        <taxon>Bacillales</taxon>
        <taxon>Bacillaceae</taxon>
        <taxon>Halobacillus</taxon>
    </lineage>
</organism>
<dbReference type="EMBL" id="FOSB01000004">
    <property type="protein sequence ID" value="SFJ80238.1"/>
    <property type="molecule type" value="Genomic_DNA"/>
</dbReference>
<evidence type="ECO:0008006" key="3">
    <source>
        <dbReference type="Google" id="ProtNLM"/>
    </source>
</evidence>
<dbReference type="RefSeq" id="WP_075036207.1">
    <property type="nucleotide sequence ID" value="NZ_FOSB01000004.1"/>
</dbReference>
<dbReference type="Proteomes" id="UP000183557">
    <property type="component" value="Unassembled WGS sequence"/>
</dbReference>
<dbReference type="PANTHER" id="PTHR39186">
    <property type="entry name" value="DUF2071 FAMILY PROTEIN"/>
    <property type="match status" value="1"/>
</dbReference>
<dbReference type="Pfam" id="PF09844">
    <property type="entry name" value="DUF2071"/>
    <property type="match status" value="1"/>
</dbReference>
<dbReference type="Gene3D" id="2.40.400.10">
    <property type="entry name" value="Acetoacetate decarboxylase-like"/>
    <property type="match status" value="1"/>
</dbReference>
<keyword evidence="2" id="KW-1185">Reference proteome</keyword>
<dbReference type="PANTHER" id="PTHR39186:SF1">
    <property type="entry name" value="DUF2071 DOMAIN-CONTAINING PROTEIN"/>
    <property type="match status" value="1"/>
</dbReference>
<proteinExistence type="predicted"/>
<accession>A0A1I3U9I7</accession>
<sequence>MYEEILEQTDHRQTPLPHGPWVMSQKWENLLFMHFTVSKQALQAHLPEGMVVDCYQGEAWVTILPFEVTDMHFRKTPSIPYLHSYLELNVRTYVKKNGLPGLYFFSLDANKLMAVLGARVTTLPYFYAQMGMWREGNNIHYKSKRWGKSKASLRASFRPHSSAYFSKSGSLDEWLLERYYAWKTNRNNTVEVGIHHMPWQVQEVEANIQTYQLTPFDFETLGKGRVLFHYSPEKRVLFWPIKIIK</sequence>
<evidence type="ECO:0000313" key="2">
    <source>
        <dbReference type="Proteomes" id="UP000183557"/>
    </source>
</evidence>
<protein>
    <recommendedName>
        <fullName evidence="3">DUF2071 domain-containing protein</fullName>
    </recommendedName>
</protein>
<dbReference type="OrthoDB" id="150993at2"/>
<dbReference type="InterPro" id="IPR023375">
    <property type="entry name" value="ADC_dom_sf"/>
</dbReference>
<evidence type="ECO:0000313" key="1">
    <source>
        <dbReference type="EMBL" id="SFJ80238.1"/>
    </source>
</evidence>
<dbReference type="InterPro" id="IPR018644">
    <property type="entry name" value="DUF2071"/>
</dbReference>
<dbReference type="SUPFAM" id="SSF160104">
    <property type="entry name" value="Acetoacetate decarboxylase-like"/>
    <property type="match status" value="1"/>
</dbReference>
<gene>
    <name evidence="1" type="ORF">SAMN04487936_104247</name>
</gene>
<name>A0A1I3U9I7_HALDA</name>
<reference evidence="2" key="1">
    <citation type="submission" date="2016-10" db="EMBL/GenBank/DDBJ databases">
        <authorList>
            <person name="Varghese N."/>
            <person name="Submissions S."/>
        </authorList>
    </citation>
    <scope>NUCLEOTIDE SEQUENCE [LARGE SCALE GENOMIC DNA]</scope>
    <source>
        <strain evidence="2">CGMCC 1.3704</strain>
    </source>
</reference>